<sequence length="431" mass="49923">MFSEFLRAKHKLHFQNQQYSVASPGNANEVWRIKPNDITRNENKIGKGNYPSTTTILSDFCQVMAYSLNTKLILCRDLTLEYGHMKPFGSGRPNIEVEEFQNFPSPKIFFENNVLPMKPLIMKGAAKMSPAYDLWTDDYFLGLAIPDDNMVLVETKKKENRSQPTLDMNFQNFVKIYNKTDQYMVNPVPDFLRKDIIFPCPLQCPALTEKLLVENIMWFSSGGTKSVVHTDAVDNINCLYRGEKELWLIDPSKYRDKVRSYGSNLAVNVWWNHHYNSEINLDLCNEICDTNLHLGDTEFRGFQQVMDSKGAVKDHFEGLVDMKKTIGFDYFTNSLIGNDVKFLEGRADPNFYLAPLKEMFELMDIDKDEKLTMPDLEKVTDESWLVVQEKLHEFESALEETLDSLGPLEEEDEYKEELETDDHISQTKEEL</sequence>
<comment type="caution">
    <text evidence="3">The sequence shown here is derived from an EMBL/GenBank/DDBJ whole genome shotgun (WGS) entry which is preliminary data.</text>
</comment>
<protein>
    <recommendedName>
        <fullName evidence="2">Cupin-like domain-containing protein</fullName>
    </recommendedName>
</protein>
<keyword evidence="4" id="KW-1185">Reference proteome</keyword>
<evidence type="ECO:0000256" key="1">
    <source>
        <dbReference type="SAM" id="MobiDB-lite"/>
    </source>
</evidence>
<dbReference type="Pfam" id="PF13621">
    <property type="entry name" value="Cupin_8"/>
    <property type="match status" value="1"/>
</dbReference>
<feature type="region of interest" description="Disordered" evidence="1">
    <location>
        <begin position="399"/>
        <end position="431"/>
    </location>
</feature>
<feature type="domain" description="Cupin-like" evidence="2">
    <location>
        <begin position="108"/>
        <end position="254"/>
    </location>
</feature>
<dbReference type="PANTHER" id="PTHR12461:SF18">
    <property type="entry name" value="JMJC DOMAIN-CONTAINING PROTEIN"/>
    <property type="match status" value="1"/>
</dbReference>
<dbReference type="InterPro" id="IPR041667">
    <property type="entry name" value="Cupin_8"/>
</dbReference>
<evidence type="ECO:0000313" key="4">
    <source>
        <dbReference type="Proteomes" id="UP001217089"/>
    </source>
</evidence>
<accession>A0ABQ9FE53</accession>
<feature type="compositionally biased region" description="Acidic residues" evidence="1">
    <location>
        <begin position="399"/>
        <end position="420"/>
    </location>
</feature>
<name>A0ABQ9FE53_TEGGR</name>
<dbReference type="Gene3D" id="2.60.120.650">
    <property type="entry name" value="Cupin"/>
    <property type="match status" value="1"/>
</dbReference>
<dbReference type="SUPFAM" id="SSF51197">
    <property type="entry name" value="Clavaminate synthase-like"/>
    <property type="match status" value="1"/>
</dbReference>
<gene>
    <name evidence="3" type="ORF">KUTeg_006651</name>
</gene>
<evidence type="ECO:0000259" key="2">
    <source>
        <dbReference type="Pfam" id="PF13621"/>
    </source>
</evidence>
<dbReference type="PANTHER" id="PTHR12461">
    <property type="entry name" value="HYPOXIA-INDUCIBLE FACTOR 1 ALPHA INHIBITOR-RELATED"/>
    <property type="match status" value="1"/>
</dbReference>
<dbReference type="EMBL" id="JARBDR010000337">
    <property type="protein sequence ID" value="KAJ8314501.1"/>
    <property type="molecule type" value="Genomic_DNA"/>
</dbReference>
<reference evidence="3 4" key="1">
    <citation type="submission" date="2022-12" db="EMBL/GenBank/DDBJ databases">
        <title>Chromosome-level genome of Tegillarca granosa.</title>
        <authorList>
            <person name="Kim J."/>
        </authorList>
    </citation>
    <scope>NUCLEOTIDE SEQUENCE [LARGE SCALE GENOMIC DNA]</scope>
    <source>
        <strain evidence="3">Teg-2019</strain>
        <tissue evidence="3">Adductor muscle</tissue>
    </source>
</reference>
<evidence type="ECO:0000313" key="3">
    <source>
        <dbReference type="EMBL" id="KAJ8314501.1"/>
    </source>
</evidence>
<proteinExistence type="predicted"/>
<dbReference type="Proteomes" id="UP001217089">
    <property type="component" value="Unassembled WGS sequence"/>
</dbReference>
<feature type="compositionally biased region" description="Basic and acidic residues" evidence="1">
    <location>
        <begin position="421"/>
        <end position="431"/>
    </location>
</feature>
<organism evidence="3 4">
    <name type="scientific">Tegillarca granosa</name>
    <name type="common">Malaysian cockle</name>
    <name type="synonym">Anadara granosa</name>
    <dbReference type="NCBI Taxonomy" id="220873"/>
    <lineage>
        <taxon>Eukaryota</taxon>
        <taxon>Metazoa</taxon>
        <taxon>Spiralia</taxon>
        <taxon>Lophotrochozoa</taxon>
        <taxon>Mollusca</taxon>
        <taxon>Bivalvia</taxon>
        <taxon>Autobranchia</taxon>
        <taxon>Pteriomorphia</taxon>
        <taxon>Arcoida</taxon>
        <taxon>Arcoidea</taxon>
        <taxon>Arcidae</taxon>
        <taxon>Tegillarca</taxon>
    </lineage>
</organism>